<accession>A0ABX4W814</accession>
<gene>
    <name evidence="1" type="ORF">C1O25_16180</name>
</gene>
<evidence type="ECO:0000313" key="2">
    <source>
        <dbReference type="Proteomes" id="UP000236547"/>
    </source>
</evidence>
<dbReference type="Gene3D" id="3.10.450.40">
    <property type="match status" value="1"/>
</dbReference>
<dbReference type="EMBL" id="POSM01000026">
    <property type="protein sequence ID" value="PNH99602.1"/>
    <property type="molecule type" value="Genomic_DNA"/>
</dbReference>
<dbReference type="Proteomes" id="UP000236547">
    <property type="component" value="Unassembled WGS sequence"/>
</dbReference>
<keyword evidence="2" id="KW-1185">Reference proteome</keyword>
<dbReference type="RefSeq" id="WP_102969133.1">
    <property type="nucleotide sequence ID" value="NZ_POSM01000026.1"/>
</dbReference>
<proteinExistence type="predicted"/>
<protein>
    <submittedName>
        <fullName evidence="1">Phage baseplate protein</fullName>
    </submittedName>
</protein>
<name>A0ABX4W814_VIBDI</name>
<evidence type="ECO:0000313" key="1">
    <source>
        <dbReference type="EMBL" id="PNH99602.1"/>
    </source>
</evidence>
<sequence length="110" mass="11734">MIAIDQDTGLTVTGIDALKCRIKRVLTTQVTSRVKRRMFGNRAIDRLGNNQNPAEAMIIQNLSIEALTDEQNGLAGLTVSQCQAVTGSTGFTVSVVGAWNGEPLTTSISL</sequence>
<reference evidence="1 2" key="1">
    <citation type="submission" date="2018-01" db="EMBL/GenBank/DDBJ databases">
        <title>Draft genome sequences of six Vibrio diazotrophicus strains isolated from deep-sea sediments of the Baltic Sea.</title>
        <authorList>
            <person name="Castillo D."/>
            <person name="Vandieken V."/>
            <person name="Chiang O."/>
            <person name="Middelboe M."/>
        </authorList>
    </citation>
    <scope>NUCLEOTIDE SEQUENCE [LARGE SCALE GENOMIC DNA]</scope>
    <source>
        <strain evidence="1 2">65.10M</strain>
    </source>
</reference>
<comment type="caution">
    <text evidence="1">The sequence shown here is derived from an EMBL/GenBank/DDBJ whole genome shotgun (WGS) entry which is preliminary data.</text>
</comment>
<dbReference type="SUPFAM" id="SSF160719">
    <property type="entry name" value="gpW/gp25-like"/>
    <property type="match status" value="1"/>
</dbReference>
<organism evidence="1 2">
    <name type="scientific">Vibrio diazotrophicus</name>
    <dbReference type="NCBI Taxonomy" id="685"/>
    <lineage>
        <taxon>Bacteria</taxon>
        <taxon>Pseudomonadati</taxon>
        <taxon>Pseudomonadota</taxon>
        <taxon>Gammaproteobacteria</taxon>
        <taxon>Vibrionales</taxon>
        <taxon>Vibrionaceae</taxon>
        <taxon>Vibrio</taxon>
    </lineage>
</organism>